<sequence length="394" mass="42779">MASLKEKRAALVKQLEEKQGLLAAGKADGDTIAFVKNALAEVEDIDRQMDGMKQSDDLLTQIGQLNAKSGVQHVGGSDAIHAKSVGEYYVKSMQTAGFDVKSAIAHGYEVECKANTDTNVEGAPSDGYKPYLTQTDTEPARPYQRPLVVADLFSTGAITGTVLQYPVFDELEGNAKMVEETGAAPQVHWKDPVWKQDKIGKVASFFGISEDMMDDLSWVIGEINDAAQYDLKLQEETQLLSGNGSENNLTGLFNRGIQTIGQDELSDADRLSKAALQITTTTNFQADAFVLNPLDFWRLTIAKDANGNYLNLTDGAKLWNIPTVATAAITEGTALVGAFKSAKVLRKGGLVVKMTDSDTDDFLHFKQKCRVSERLGLQVKYPKAFVKVTLGKAA</sequence>
<name>A0A087BFG9_BIFLN</name>
<dbReference type="Gene3D" id="3.30.2400.10">
    <property type="entry name" value="Major capsid protein gp5"/>
    <property type="match status" value="1"/>
</dbReference>
<dbReference type="InterPro" id="IPR054612">
    <property type="entry name" value="Phage_capsid-like_C"/>
</dbReference>
<organism evidence="4 5">
    <name type="scientific">Bifidobacterium longum subsp. suis</name>
    <dbReference type="NCBI Taxonomy" id="1695"/>
    <lineage>
        <taxon>Bacteria</taxon>
        <taxon>Bacillati</taxon>
        <taxon>Actinomycetota</taxon>
        <taxon>Actinomycetes</taxon>
        <taxon>Bifidobacteriales</taxon>
        <taxon>Bifidobacteriaceae</taxon>
        <taxon>Bifidobacterium</taxon>
    </lineage>
</organism>
<evidence type="ECO:0000256" key="2">
    <source>
        <dbReference type="SAM" id="Coils"/>
    </source>
</evidence>
<dbReference type="Gene3D" id="3.30.2320.10">
    <property type="entry name" value="hypothetical protein PF0899 domain"/>
    <property type="match status" value="1"/>
</dbReference>
<feature type="coiled-coil region" evidence="2">
    <location>
        <begin position="1"/>
        <end position="55"/>
    </location>
</feature>
<dbReference type="EMBL" id="JGZA01000015">
    <property type="protein sequence ID" value="KFI69769.1"/>
    <property type="molecule type" value="Genomic_DNA"/>
</dbReference>
<dbReference type="InterPro" id="IPR024455">
    <property type="entry name" value="Phage_capsid"/>
</dbReference>
<evidence type="ECO:0000256" key="1">
    <source>
        <dbReference type="ARBA" id="ARBA00004328"/>
    </source>
</evidence>
<dbReference type="RefSeq" id="WP_032683775.1">
    <property type="nucleotide sequence ID" value="NZ_JGZA01000015.1"/>
</dbReference>
<dbReference type="AlphaFoldDB" id="A0A087BFG9"/>
<dbReference type="Pfam" id="PF05065">
    <property type="entry name" value="Phage_capsid"/>
    <property type="match status" value="1"/>
</dbReference>
<feature type="domain" description="Phage capsid-like C-terminal" evidence="3">
    <location>
        <begin position="147"/>
        <end position="389"/>
    </location>
</feature>
<reference evidence="4 5" key="1">
    <citation type="submission" date="2014-03" db="EMBL/GenBank/DDBJ databases">
        <title>Genomics of Bifidobacteria.</title>
        <authorList>
            <person name="Ventura M."/>
            <person name="Milani C."/>
            <person name="Lugli G.A."/>
        </authorList>
    </citation>
    <scope>NUCLEOTIDE SEQUENCE [LARGE SCALE GENOMIC DNA]</scope>
    <source>
        <strain evidence="4 5">LMG 21814</strain>
    </source>
</reference>
<evidence type="ECO:0000313" key="4">
    <source>
        <dbReference type="EMBL" id="KFI69769.1"/>
    </source>
</evidence>
<accession>A0A087BFG9</accession>
<proteinExistence type="predicted"/>
<dbReference type="SUPFAM" id="SSF56563">
    <property type="entry name" value="Major capsid protein gp5"/>
    <property type="match status" value="1"/>
</dbReference>
<protein>
    <submittedName>
        <fullName evidence="4">Putative phage capsid protein</fullName>
    </submittedName>
</protein>
<keyword evidence="2" id="KW-0175">Coiled coil</keyword>
<comment type="caution">
    <text evidence="4">The sequence shown here is derived from an EMBL/GenBank/DDBJ whole genome shotgun (WGS) entry which is preliminary data.</text>
</comment>
<comment type="subcellular location">
    <subcellularLocation>
        <location evidence="1">Virion</location>
    </subcellularLocation>
</comment>
<evidence type="ECO:0000313" key="5">
    <source>
        <dbReference type="Proteomes" id="UP000029024"/>
    </source>
</evidence>
<dbReference type="Proteomes" id="UP000029024">
    <property type="component" value="Unassembled WGS sequence"/>
</dbReference>
<gene>
    <name evidence="4" type="ORF">BLSS_0070</name>
</gene>
<evidence type="ECO:0000259" key="3">
    <source>
        <dbReference type="Pfam" id="PF05065"/>
    </source>
</evidence>
<dbReference type="NCBIfam" id="TIGR01554">
    <property type="entry name" value="major_cap_HK97"/>
    <property type="match status" value="1"/>
</dbReference>